<accession>A0ABX8CJF5</accession>
<sequence length="366" mass="39019">MHTAIAIAAGGGGDAITAAVLAAAMPELRINAIMSFSWDRFMIDPTPGPRIRTDFEGWVDRGGVAEITSRSRLRTGHSTLPSLSVRIGLPLLLLEADQGAVGLARTITLAANEFGADQLVVVDVGGDILAEGHEPELRTPLADSLTLAAAVQTGIDTRVLVAALGLDGELSPIELRPRLDRLNAFVLRELGAADVMPFDDVWTWHPSEASGMLATAAKGWRGAVETQRNALIHISGDASLVYEVDAPKLADTSLAASVATTTSLDQAEQVLRECRSGLSELDIERRRAAGEHAKALTPTLKSLRIVDDYAAQARGRGADALTIRRVAELLSAIDPSAGDILRRLLARHRPDQFRPPLYTTTSGRTI</sequence>
<keyword evidence="2" id="KW-1185">Reference proteome</keyword>
<evidence type="ECO:0000313" key="1">
    <source>
        <dbReference type="EMBL" id="QVI20104.1"/>
    </source>
</evidence>
<dbReference type="Proteomes" id="UP000683310">
    <property type="component" value="Chromosome"/>
</dbReference>
<organism evidence="1 2">
    <name type="scientific">Nocardia tengchongensis</name>
    <dbReference type="NCBI Taxonomy" id="2055889"/>
    <lineage>
        <taxon>Bacteria</taxon>
        <taxon>Bacillati</taxon>
        <taxon>Actinomycetota</taxon>
        <taxon>Actinomycetes</taxon>
        <taxon>Mycobacteriales</taxon>
        <taxon>Nocardiaceae</taxon>
        <taxon>Nocardia</taxon>
    </lineage>
</organism>
<reference evidence="1 2" key="1">
    <citation type="submission" date="2021-04" db="EMBL/GenBank/DDBJ databases">
        <title>Nocardia tengchongensis.</title>
        <authorList>
            <person name="Zhuang k."/>
            <person name="Ran Y."/>
            <person name="Li W."/>
        </authorList>
    </citation>
    <scope>NUCLEOTIDE SEQUENCE [LARGE SCALE GENOMIC DNA]</scope>
    <source>
        <strain evidence="1 2">CFH S0057</strain>
    </source>
</reference>
<dbReference type="Pfam" id="PF06626">
    <property type="entry name" value="DUF1152"/>
    <property type="match status" value="1"/>
</dbReference>
<proteinExistence type="predicted"/>
<name>A0ABX8CJF5_9NOCA</name>
<evidence type="ECO:0000313" key="2">
    <source>
        <dbReference type="Proteomes" id="UP000683310"/>
    </source>
</evidence>
<dbReference type="InterPro" id="IPR010581">
    <property type="entry name" value="DUF1152"/>
</dbReference>
<protein>
    <submittedName>
        <fullName evidence="1">DUF1152 domain-containing protein</fullName>
    </submittedName>
</protein>
<gene>
    <name evidence="1" type="ORF">KHQ06_28170</name>
</gene>
<dbReference type="EMBL" id="CP074371">
    <property type="protein sequence ID" value="QVI20104.1"/>
    <property type="molecule type" value="Genomic_DNA"/>
</dbReference>